<organism evidence="2">
    <name type="scientific">Arundo donax</name>
    <name type="common">Giant reed</name>
    <name type="synonym">Donax arundinaceus</name>
    <dbReference type="NCBI Taxonomy" id="35708"/>
    <lineage>
        <taxon>Eukaryota</taxon>
        <taxon>Viridiplantae</taxon>
        <taxon>Streptophyta</taxon>
        <taxon>Embryophyta</taxon>
        <taxon>Tracheophyta</taxon>
        <taxon>Spermatophyta</taxon>
        <taxon>Magnoliopsida</taxon>
        <taxon>Liliopsida</taxon>
        <taxon>Poales</taxon>
        <taxon>Poaceae</taxon>
        <taxon>PACMAD clade</taxon>
        <taxon>Arundinoideae</taxon>
        <taxon>Arundineae</taxon>
        <taxon>Arundo</taxon>
    </lineage>
</organism>
<reference evidence="2" key="1">
    <citation type="submission" date="2014-09" db="EMBL/GenBank/DDBJ databases">
        <authorList>
            <person name="Magalhaes I.L.F."/>
            <person name="Oliveira U."/>
            <person name="Santos F.R."/>
            <person name="Vidigal T.H.D.A."/>
            <person name="Brescovit A.D."/>
            <person name="Santos A.J."/>
        </authorList>
    </citation>
    <scope>NUCLEOTIDE SEQUENCE</scope>
    <source>
        <tissue evidence="2">Shoot tissue taken approximately 20 cm above the soil surface</tissue>
    </source>
</reference>
<keyword evidence="1" id="KW-1133">Transmembrane helix</keyword>
<keyword evidence="1" id="KW-0472">Membrane</keyword>
<keyword evidence="1" id="KW-0812">Transmembrane</keyword>
<proteinExistence type="predicted"/>
<dbReference type="AlphaFoldDB" id="A0A0A9H600"/>
<evidence type="ECO:0000256" key="1">
    <source>
        <dbReference type="SAM" id="Phobius"/>
    </source>
</evidence>
<evidence type="ECO:0000313" key="2">
    <source>
        <dbReference type="EMBL" id="JAE30296.1"/>
    </source>
</evidence>
<sequence length="77" mass="8970">MQYLFSSSFETNICALFSSSFVTNICVCMMPPKFHSTNKLFDVLFFIGILMLIHVLLTYGITSNYIGDLFRYQLFQF</sequence>
<dbReference type="EMBL" id="GBRH01167600">
    <property type="protein sequence ID" value="JAE30296.1"/>
    <property type="molecule type" value="Transcribed_RNA"/>
</dbReference>
<reference evidence="2" key="2">
    <citation type="journal article" date="2015" name="Data Brief">
        <title>Shoot transcriptome of the giant reed, Arundo donax.</title>
        <authorList>
            <person name="Barrero R.A."/>
            <person name="Guerrero F.D."/>
            <person name="Moolhuijzen P."/>
            <person name="Goolsby J.A."/>
            <person name="Tidwell J."/>
            <person name="Bellgard S.E."/>
            <person name="Bellgard M.I."/>
        </authorList>
    </citation>
    <scope>NUCLEOTIDE SEQUENCE</scope>
    <source>
        <tissue evidence="2">Shoot tissue taken approximately 20 cm above the soil surface</tissue>
    </source>
</reference>
<feature type="transmembrane region" description="Helical" evidence="1">
    <location>
        <begin position="44"/>
        <end position="67"/>
    </location>
</feature>
<feature type="transmembrane region" description="Helical" evidence="1">
    <location>
        <begin position="12"/>
        <end position="32"/>
    </location>
</feature>
<name>A0A0A9H600_ARUDO</name>
<accession>A0A0A9H600</accession>
<protein>
    <submittedName>
        <fullName evidence="2">Uncharacterized protein</fullName>
    </submittedName>
</protein>